<comment type="subcellular location">
    <subcellularLocation>
        <location evidence="1 7">Cell membrane</location>
        <topology evidence="1 7">Multi-pass membrane protein</topology>
    </subcellularLocation>
</comment>
<dbReference type="GO" id="GO:0055085">
    <property type="term" value="P:transmembrane transport"/>
    <property type="evidence" value="ECO:0007669"/>
    <property type="project" value="InterPro"/>
</dbReference>
<evidence type="ECO:0000256" key="6">
    <source>
        <dbReference type="ARBA" id="ARBA00023136"/>
    </source>
</evidence>
<reference evidence="10 11" key="1">
    <citation type="submission" date="2020-06" db="EMBL/GenBank/DDBJ databases">
        <title>Genome mining for natural products.</title>
        <authorList>
            <person name="Zhang B."/>
            <person name="Shi J."/>
            <person name="Ge H."/>
        </authorList>
    </citation>
    <scope>NUCLEOTIDE SEQUENCE [LARGE SCALE GENOMIC DNA]</scope>
    <source>
        <strain evidence="10 11">NA00687</strain>
    </source>
</reference>
<keyword evidence="11" id="KW-1185">Reference proteome</keyword>
<dbReference type="RefSeq" id="WP_176164647.1">
    <property type="nucleotide sequence ID" value="NZ_CP054929.1"/>
</dbReference>
<feature type="compositionally biased region" description="Low complexity" evidence="8">
    <location>
        <begin position="7"/>
        <end position="18"/>
    </location>
</feature>
<evidence type="ECO:0000259" key="9">
    <source>
        <dbReference type="PROSITE" id="PS50928"/>
    </source>
</evidence>
<dbReference type="SUPFAM" id="SSF161098">
    <property type="entry name" value="MetI-like"/>
    <property type="match status" value="1"/>
</dbReference>
<dbReference type="FunFam" id="1.10.3720.10:FF:000100">
    <property type="entry name" value="Sulfate ABC transporter permease"/>
    <property type="match status" value="1"/>
</dbReference>
<evidence type="ECO:0000256" key="7">
    <source>
        <dbReference type="RuleBase" id="RU363032"/>
    </source>
</evidence>
<feature type="transmembrane region" description="Helical" evidence="7">
    <location>
        <begin position="225"/>
        <end position="247"/>
    </location>
</feature>
<feature type="transmembrane region" description="Helical" evidence="7">
    <location>
        <begin position="192"/>
        <end position="213"/>
    </location>
</feature>
<name>A0A7H8NEX4_9ACTN</name>
<feature type="transmembrane region" description="Helical" evidence="7">
    <location>
        <begin position="165"/>
        <end position="186"/>
    </location>
</feature>
<evidence type="ECO:0000256" key="2">
    <source>
        <dbReference type="ARBA" id="ARBA00022448"/>
    </source>
</evidence>
<keyword evidence="5 7" id="KW-1133">Transmembrane helix</keyword>
<dbReference type="Pfam" id="PF00528">
    <property type="entry name" value="BPD_transp_1"/>
    <property type="match status" value="1"/>
</dbReference>
<dbReference type="EMBL" id="CP054929">
    <property type="protein sequence ID" value="QKW52936.1"/>
    <property type="molecule type" value="Genomic_DNA"/>
</dbReference>
<evidence type="ECO:0000256" key="4">
    <source>
        <dbReference type="ARBA" id="ARBA00022692"/>
    </source>
</evidence>
<keyword evidence="2 7" id="KW-0813">Transport</keyword>
<keyword evidence="3" id="KW-1003">Cell membrane</keyword>
<dbReference type="PANTHER" id="PTHR30151:SF40">
    <property type="entry name" value="TRANSPORT SYSTEM INTEGRAL MEMBRANE PROTEIN"/>
    <property type="match status" value="1"/>
</dbReference>
<dbReference type="AlphaFoldDB" id="A0A7H8NEX4"/>
<dbReference type="CDD" id="cd06261">
    <property type="entry name" value="TM_PBP2"/>
    <property type="match status" value="1"/>
</dbReference>
<gene>
    <name evidence="10" type="ORF">HUT08_29140</name>
</gene>
<sequence length="330" mass="34267">MASTDNSSSTGAAGPAGSEPQATGPAAGTTVTKESAATDAAEGTPDQLAGLEAGLDALDTQTRTRVPLARVLLDKVVPPLVAIALVLTAWQLAYHFEVKPHYQLPSPADVARALQDKWLDGTLLGYVWESVSRGALGFAASLIIGTPLGLLVARVRFVRAAIGPILSGLQSLPSVAWVPAAIIWFGLTNSTIYAVVLLGAVPSIANGLVAGVDQIPPLYLRAGRTIGATGFAGIRHVLLPAALPGYIAGLKQGWAFSWRSLMAAELIATSPELGTGLGQLLDQARVDSDMSLVLAAILLILIVGIGIELLIFAPIERRVLRSRGLLASNR</sequence>
<dbReference type="InterPro" id="IPR000515">
    <property type="entry name" value="MetI-like"/>
</dbReference>
<organism evidence="10 11">
    <name type="scientific">Streptomyces buecherae</name>
    <dbReference type="NCBI Taxonomy" id="2763006"/>
    <lineage>
        <taxon>Bacteria</taxon>
        <taxon>Bacillati</taxon>
        <taxon>Actinomycetota</taxon>
        <taxon>Actinomycetes</taxon>
        <taxon>Kitasatosporales</taxon>
        <taxon>Streptomycetaceae</taxon>
        <taxon>Streptomyces</taxon>
    </lineage>
</organism>
<keyword evidence="4 7" id="KW-0812">Transmembrane</keyword>
<feature type="transmembrane region" description="Helical" evidence="7">
    <location>
        <begin position="134"/>
        <end position="153"/>
    </location>
</feature>
<dbReference type="PANTHER" id="PTHR30151">
    <property type="entry name" value="ALKANE SULFONATE ABC TRANSPORTER-RELATED, MEMBRANE SUBUNIT"/>
    <property type="match status" value="1"/>
</dbReference>
<feature type="transmembrane region" description="Helical" evidence="7">
    <location>
        <begin position="290"/>
        <end position="313"/>
    </location>
</feature>
<protein>
    <submittedName>
        <fullName evidence="10">ABC transporter permease</fullName>
    </submittedName>
</protein>
<evidence type="ECO:0000256" key="1">
    <source>
        <dbReference type="ARBA" id="ARBA00004651"/>
    </source>
</evidence>
<evidence type="ECO:0000313" key="11">
    <source>
        <dbReference type="Proteomes" id="UP000509303"/>
    </source>
</evidence>
<dbReference type="Proteomes" id="UP000509303">
    <property type="component" value="Chromosome"/>
</dbReference>
<dbReference type="Gene3D" id="1.10.3720.10">
    <property type="entry name" value="MetI-like"/>
    <property type="match status" value="1"/>
</dbReference>
<dbReference type="InterPro" id="IPR035906">
    <property type="entry name" value="MetI-like_sf"/>
</dbReference>
<evidence type="ECO:0000256" key="8">
    <source>
        <dbReference type="SAM" id="MobiDB-lite"/>
    </source>
</evidence>
<evidence type="ECO:0000256" key="3">
    <source>
        <dbReference type="ARBA" id="ARBA00022475"/>
    </source>
</evidence>
<comment type="similarity">
    <text evidence="7">Belongs to the binding-protein-dependent transport system permease family.</text>
</comment>
<accession>A0A7H8NEX4</accession>
<dbReference type="PROSITE" id="PS50928">
    <property type="entry name" value="ABC_TM1"/>
    <property type="match status" value="1"/>
</dbReference>
<evidence type="ECO:0000313" key="10">
    <source>
        <dbReference type="EMBL" id="QKW52936.1"/>
    </source>
</evidence>
<evidence type="ECO:0000256" key="5">
    <source>
        <dbReference type="ARBA" id="ARBA00022989"/>
    </source>
</evidence>
<feature type="transmembrane region" description="Helical" evidence="7">
    <location>
        <begin position="76"/>
        <end position="96"/>
    </location>
</feature>
<keyword evidence="6 7" id="KW-0472">Membrane</keyword>
<feature type="domain" description="ABC transmembrane type-1" evidence="9">
    <location>
        <begin position="127"/>
        <end position="311"/>
    </location>
</feature>
<feature type="region of interest" description="Disordered" evidence="8">
    <location>
        <begin position="1"/>
        <end position="45"/>
    </location>
</feature>
<proteinExistence type="inferred from homology"/>
<dbReference type="GO" id="GO:0005886">
    <property type="term" value="C:plasma membrane"/>
    <property type="evidence" value="ECO:0007669"/>
    <property type="project" value="UniProtKB-SubCell"/>
</dbReference>